<name>A0AAN8FP48_TRICO</name>
<dbReference type="Proteomes" id="UP001331761">
    <property type="component" value="Unassembled WGS sequence"/>
</dbReference>
<evidence type="ECO:0000313" key="3">
    <source>
        <dbReference type="Proteomes" id="UP001331761"/>
    </source>
</evidence>
<keyword evidence="3" id="KW-1185">Reference proteome</keyword>
<dbReference type="EMBL" id="WIXE01015142">
    <property type="protein sequence ID" value="KAK5973708.1"/>
    <property type="molecule type" value="Genomic_DNA"/>
</dbReference>
<gene>
    <name evidence="2" type="ORF">GCK32_008308</name>
</gene>
<dbReference type="AlphaFoldDB" id="A0AAN8FP48"/>
<organism evidence="2 3">
    <name type="scientific">Trichostrongylus colubriformis</name>
    <name type="common">Black scour worm</name>
    <dbReference type="NCBI Taxonomy" id="6319"/>
    <lineage>
        <taxon>Eukaryota</taxon>
        <taxon>Metazoa</taxon>
        <taxon>Ecdysozoa</taxon>
        <taxon>Nematoda</taxon>
        <taxon>Chromadorea</taxon>
        <taxon>Rhabditida</taxon>
        <taxon>Rhabditina</taxon>
        <taxon>Rhabditomorpha</taxon>
        <taxon>Strongyloidea</taxon>
        <taxon>Trichostrongylidae</taxon>
        <taxon>Trichostrongylus</taxon>
    </lineage>
</organism>
<evidence type="ECO:0000313" key="2">
    <source>
        <dbReference type="EMBL" id="KAK5973708.1"/>
    </source>
</evidence>
<protein>
    <submittedName>
        <fullName evidence="2">Uncharacterized protein</fullName>
    </submittedName>
</protein>
<feature type="region of interest" description="Disordered" evidence="1">
    <location>
        <begin position="70"/>
        <end position="104"/>
    </location>
</feature>
<reference evidence="2 3" key="1">
    <citation type="submission" date="2019-10" db="EMBL/GenBank/DDBJ databases">
        <title>Assembly and Annotation for the nematode Trichostrongylus colubriformis.</title>
        <authorList>
            <person name="Martin J."/>
        </authorList>
    </citation>
    <scope>NUCLEOTIDE SEQUENCE [LARGE SCALE GENOMIC DNA]</scope>
    <source>
        <strain evidence="2">G859</strain>
        <tissue evidence="2">Whole worm</tissue>
    </source>
</reference>
<accession>A0AAN8FP48</accession>
<feature type="compositionally biased region" description="Low complexity" evidence="1">
    <location>
        <begin position="72"/>
        <end position="86"/>
    </location>
</feature>
<proteinExistence type="predicted"/>
<comment type="caution">
    <text evidence="2">The sequence shown here is derived from an EMBL/GenBank/DDBJ whole genome shotgun (WGS) entry which is preliminary data.</text>
</comment>
<evidence type="ECO:0000256" key="1">
    <source>
        <dbReference type="SAM" id="MobiDB-lite"/>
    </source>
</evidence>
<sequence length="138" mass="16121">MNHCIFFKITIKLYLFLFLSQVITLTNHCRNRYVGGKIRVHCCPIRMSHVQLTAAVVIAIFLLMSQNSQVESHPSSDQSPSKSHNSITPDIDQKNIPQKEPPKLEDQVEINKDIFFPQHRKRHQHGHHHCRHVHHCNH</sequence>